<feature type="region of interest" description="Disordered" evidence="7">
    <location>
        <begin position="51"/>
        <end position="72"/>
    </location>
</feature>
<dbReference type="EnsemblPlants" id="Kaladp0043s0123.1.v1.1">
    <property type="protein sequence ID" value="Kaladp0043s0123.1.v1.1"/>
    <property type="gene ID" value="Kaladp0043s0123.v1.1"/>
</dbReference>
<dbReference type="GO" id="GO:0005730">
    <property type="term" value="C:nucleolus"/>
    <property type="evidence" value="ECO:0007669"/>
    <property type="project" value="UniProtKB-SubCell"/>
</dbReference>
<feature type="compositionally biased region" description="Acidic residues" evidence="7">
    <location>
        <begin position="18"/>
        <end position="29"/>
    </location>
</feature>
<dbReference type="OMA" id="CRNVEQK"/>
<keyword evidence="5 6" id="KW-0539">Nucleus</keyword>
<sequence>MMKSPEASGAKPSKIVFEESDESSSDEEADIQKELAEFTFEELQKARADGSHAIHLKSIQERKHSRANKNRPMEVTCKKPVSRYRETIQVPKKVVRDPRFESLCGTLVEDGFRKRYNFLFEDNLPAEKKELQKQLKKTKDPGITKQLKNRISWIDKQMKSGSAKRTEAQILAEHKKKEREAAKQGKKPYYLKKSEMRTQMLVQKYNDLKEKGKVESFIEKKRRKNASKDHRYMPYRRPVNDE</sequence>
<feature type="region of interest" description="Disordered" evidence="7">
    <location>
        <begin position="219"/>
        <end position="242"/>
    </location>
</feature>
<proteinExistence type="inferred from homology"/>
<name>A0A7N0TSK7_KALFE</name>
<dbReference type="GO" id="GO:0000462">
    <property type="term" value="P:maturation of SSU-rRNA from tricistronic rRNA transcript (SSU-rRNA, 5.8S rRNA, LSU-rRNA)"/>
    <property type="evidence" value="ECO:0007669"/>
    <property type="project" value="TreeGrafter"/>
</dbReference>
<dbReference type="InterPro" id="IPR009292">
    <property type="entry name" value="RRP36"/>
</dbReference>
<keyword evidence="3 6" id="KW-0690">Ribosome biogenesis</keyword>
<reference evidence="8" key="1">
    <citation type="submission" date="2021-01" db="UniProtKB">
        <authorList>
            <consortium name="EnsemblPlants"/>
        </authorList>
    </citation>
    <scope>IDENTIFICATION</scope>
</reference>
<protein>
    <recommendedName>
        <fullName evidence="6">rRNA biogenesis protein RRP36</fullName>
    </recommendedName>
</protein>
<evidence type="ECO:0000256" key="3">
    <source>
        <dbReference type="ARBA" id="ARBA00022517"/>
    </source>
</evidence>
<evidence type="ECO:0000256" key="7">
    <source>
        <dbReference type="SAM" id="MobiDB-lite"/>
    </source>
</evidence>
<comment type="function">
    <text evidence="6">Component of the 90S pre-ribosome involved in the maturation of rRNAs. Required for early cleavages of the pre-RNAs in the 40S ribosomal subunit maturation pathway.</text>
</comment>
<keyword evidence="6" id="KW-0687">Ribonucleoprotein</keyword>
<evidence type="ECO:0000313" key="9">
    <source>
        <dbReference type="Proteomes" id="UP000594263"/>
    </source>
</evidence>
<keyword evidence="9" id="KW-1185">Reference proteome</keyword>
<dbReference type="Gramene" id="Kaladp0043s0123.1.v1.1">
    <property type="protein sequence ID" value="Kaladp0043s0123.1.v1.1"/>
    <property type="gene ID" value="Kaladp0043s0123.v1.1"/>
</dbReference>
<keyword evidence="4 6" id="KW-0698">rRNA processing</keyword>
<organism evidence="8 9">
    <name type="scientific">Kalanchoe fedtschenkoi</name>
    <name type="common">Lavender scallops</name>
    <name type="synonym">South American air plant</name>
    <dbReference type="NCBI Taxonomy" id="63787"/>
    <lineage>
        <taxon>Eukaryota</taxon>
        <taxon>Viridiplantae</taxon>
        <taxon>Streptophyta</taxon>
        <taxon>Embryophyta</taxon>
        <taxon>Tracheophyta</taxon>
        <taxon>Spermatophyta</taxon>
        <taxon>Magnoliopsida</taxon>
        <taxon>eudicotyledons</taxon>
        <taxon>Gunneridae</taxon>
        <taxon>Pentapetalae</taxon>
        <taxon>Saxifragales</taxon>
        <taxon>Crassulaceae</taxon>
        <taxon>Kalanchoe</taxon>
    </lineage>
</organism>
<evidence type="ECO:0000256" key="1">
    <source>
        <dbReference type="ARBA" id="ARBA00004604"/>
    </source>
</evidence>
<evidence type="ECO:0000256" key="2">
    <source>
        <dbReference type="ARBA" id="ARBA00009418"/>
    </source>
</evidence>
<comment type="similarity">
    <text evidence="2 6">Belongs to the RRP36 family.</text>
</comment>
<dbReference type="AlphaFoldDB" id="A0A7N0TSK7"/>
<dbReference type="GO" id="GO:0030686">
    <property type="term" value="C:90S preribosome"/>
    <property type="evidence" value="ECO:0007669"/>
    <property type="project" value="TreeGrafter"/>
</dbReference>
<evidence type="ECO:0000256" key="4">
    <source>
        <dbReference type="ARBA" id="ARBA00022552"/>
    </source>
</evidence>
<evidence type="ECO:0000256" key="5">
    <source>
        <dbReference type="ARBA" id="ARBA00023242"/>
    </source>
</evidence>
<evidence type="ECO:0000256" key="6">
    <source>
        <dbReference type="RuleBase" id="RU368027"/>
    </source>
</evidence>
<feature type="region of interest" description="Disordered" evidence="7">
    <location>
        <begin position="1"/>
        <end position="30"/>
    </location>
</feature>
<accession>A0A7N0TSK7</accession>
<feature type="compositionally biased region" description="Basic and acidic residues" evidence="7">
    <location>
        <begin position="51"/>
        <end position="62"/>
    </location>
</feature>
<evidence type="ECO:0000313" key="8">
    <source>
        <dbReference type="EnsemblPlants" id="Kaladp0043s0123.1.v1.1"/>
    </source>
</evidence>
<feature type="compositionally biased region" description="Basic and acidic residues" evidence="7">
    <location>
        <begin position="226"/>
        <end position="242"/>
    </location>
</feature>
<dbReference type="PANTHER" id="PTHR21738:SF0">
    <property type="entry name" value="RIBOSOMAL RNA PROCESSING PROTEIN 36 HOMOLOG"/>
    <property type="match status" value="1"/>
</dbReference>
<dbReference type="Proteomes" id="UP000594263">
    <property type="component" value="Unplaced"/>
</dbReference>
<dbReference type="PANTHER" id="PTHR21738">
    <property type="entry name" value="RIBOSOMAL RNA PROCESSING PROTEIN 36 HOMOLOG"/>
    <property type="match status" value="1"/>
</dbReference>
<comment type="subcellular location">
    <subcellularLocation>
        <location evidence="1 6">Nucleus</location>
        <location evidence="1 6">Nucleolus</location>
    </subcellularLocation>
</comment>
<dbReference type="Pfam" id="PF06102">
    <property type="entry name" value="RRP36"/>
    <property type="match status" value="1"/>
</dbReference>
<comment type="subunit">
    <text evidence="6">Associates with 90S and pre-40S pre-ribosomal particles.</text>
</comment>